<dbReference type="GO" id="GO:0005886">
    <property type="term" value="C:plasma membrane"/>
    <property type="evidence" value="ECO:0007669"/>
    <property type="project" value="UniProtKB-SubCell"/>
</dbReference>
<comment type="caution">
    <text evidence="13">The sequence shown here is derived from an EMBL/GenBank/DDBJ whole genome shotgun (WGS) entry which is preliminary data.</text>
</comment>
<dbReference type="PANTHER" id="PTHR34182">
    <property type="entry name" value="PROTEIN-EXPORT MEMBRANE PROTEIN SECG"/>
    <property type="match status" value="1"/>
</dbReference>
<dbReference type="Proteomes" id="UP000260351">
    <property type="component" value="Unassembled WGS sequence"/>
</dbReference>
<evidence type="ECO:0000256" key="2">
    <source>
        <dbReference type="ARBA" id="ARBA00008445"/>
    </source>
</evidence>
<evidence type="ECO:0000256" key="4">
    <source>
        <dbReference type="ARBA" id="ARBA00022448"/>
    </source>
</evidence>
<keyword evidence="7 11" id="KW-0653">Protein transport</keyword>
<comment type="similarity">
    <text evidence="2 11">Belongs to the SecG family.</text>
</comment>
<gene>
    <name evidence="13" type="primary">secG</name>
    <name evidence="13" type="ORF">DZC52_01275</name>
</gene>
<reference evidence="13 14" key="1">
    <citation type="submission" date="2018-08" db="EMBL/GenBank/DDBJ databases">
        <title>Wenzhouxiangella salilacus sp. nov., a novel bacterium isolated from a saline lake in Xinjiang Province, China.</title>
        <authorList>
            <person name="Han S."/>
        </authorList>
    </citation>
    <scope>NUCLEOTIDE SEQUENCE [LARGE SCALE GENOMIC DNA]</scope>
    <source>
        <strain evidence="13 14">XDB06</strain>
    </source>
</reference>
<evidence type="ECO:0000256" key="12">
    <source>
        <dbReference type="SAM" id="MobiDB-lite"/>
    </source>
</evidence>
<evidence type="ECO:0000256" key="8">
    <source>
        <dbReference type="ARBA" id="ARBA00022989"/>
    </source>
</evidence>
<accession>A0A3E1KCG9</accession>
<evidence type="ECO:0000256" key="10">
    <source>
        <dbReference type="ARBA" id="ARBA00023136"/>
    </source>
</evidence>
<evidence type="ECO:0000313" key="13">
    <source>
        <dbReference type="EMBL" id="RFF32602.1"/>
    </source>
</evidence>
<evidence type="ECO:0000256" key="5">
    <source>
        <dbReference type="ARBA" id="ARBA00022475"/>
    </source>
</evidence>
<evidence type="ECO:0000256" key="9">
    <source>
        <dbReference type="ARBA" id="ARBA00023010"/>
    </source>
</evidence>
<dbReference type="OrthoDB" id="9813947at2"/>
<evidence type="ECO:0000256" key="7">
    <source>
        <dbReference type="ARBA" id="ARBA00022927"/>
    </source>
</evidence>
<dbReference type="GO" id="GO:0065002">
    <property type="term" value="P:intracellular protein transmembrane transport"/>
    <property type="evidence" value="ECO:0007669"/>
    <property type="project" value="TreeGrafter"/>
</dbReference>
<keyword evidence="14" id="KW-1185">Reference proteome</keyword>
<evidence type="ECO:0000256" key="6">
    <source>
        <dbReference type="ARBA" id="ARBA00022692"/>
    </source>
</evidence>
<evidence type="ECO:0000256" key="3">
    <source>
        <dbReference type="ARBA" id="ARBA00017876"/>
    </source>
</evidence>
<dbReference type="GO" id="GO:0043952">
    <property type="term" value="P:protein transport by the Sec complex"/>
    <property type="evidence" value="ECO:0007669"/>
    <property type="project" value="TreeGrafter"/>
</dbReference>
<dbReference type="GO" id="GO:0009306">
    <property type="term" value="P:protein secretion"/>
    <property type="evidence" value="ECO:0007669"/>
    <property type="project" value="UniProtKB-UniRule"/>
</dbReference>
<feature type="region of interest" description="Disordered" evidence="12">
    <location>
        <begin position="85"/>
        <end position="145"/>
    </location>
</feature>
<proteinExistence type="inferred from homology"/>
<feature type="transmembrane region" description="Helical" evidence="11">
    <location>
        <begin position="56"/>
        <end position="75"/>
    </location>
</feature>
<keyword evidence="6 11" id="KW-0812">Transmembrane</keyword>
<keyword evidence="4 11" id="KW-0813">Transport</keyword>
<evidence type="ECO:0000313" key="14">
    <source>
        <dbReference type="Proteomes" id="UP000260351"/>
    </source>
</evidence>
<dbReference type="RefSeq" id="WP_116649309.1">
    <property type="nucleotide sequence ID" value="NZ_QUZK01000005.1"/>
</dbReference>
<evidence type="ECO:0000256" key="11">
    <source>
        <dbReference type="RuleBase" id="RU365087"/>
    </source>
</evidence>
<keyword evidence="8 11" id="KW-1133">Transmembrane helix</keyword>
<dbReference type="PRINTS" id="PR01651">
    <property type="entry name" value="SECGEXPORT"/>
</dbReference>
<sequence>MYTVLIVFHVLLAAALIAVVLVQRGPGATMGAAFGSGASGTVFGSRGAAGFLTKLTSWLGVAFFAVSLTMAVMVARSGNIGAQQTEDVGLMGEQPAPAATEQPVQGQQGAGEAADESQSSDEEFLEVPVEEETADDESQEPPSVD</sequence>
<feature type="compositionally biased region" description="Acidic residues" evidence="12">
    <location>
        <begin position="113"/>
        <end position="139"/>
    </location>
</feature>
<evidence type="ECO:0000256" key="1">
    <source>
        <dbReference type="ARBA" id="ARBA00004651"/>
    </source>
</evidence>
<dbReference type="PANTHER" id="PTHR34182:SF1">
    <property type="entry name" value="PROTEIN-EXPORT MEMBRANE PROTEIN SECG"/>
    <property type="match status" value="1"/>
</dbReference>
<comment type="caution">
    <text evidence="11">Lacks conserved residue(s) required for the propagation of feature annotation.</text>
</comment>
<dbReference type="InterPro" id="IPR004692">
    <property type="entry name" value="SecG"/>
</dbReference>
<comment type="subcellular location">
    <subcellularLocation>
        <location evidence="1 11">Cell membrane</location>
        <topology evidence="1 11">Multi-pass membrane protein</topology>
    </subcellularLocation>
</comment>
<keyword evidence="5 11" id="KW-1003">Cell membrane</keyword>
<dbReference type="NCBIfam" id="TIGR00810">
    <property type="entry name" value="secG"/>
    <property type="match status" value="1"/>
</dbReference>
<dbReference type="Pfam" id="PF03840">
    <property type="entry name" value="SecG"/>
    <property type="match status" value="1"/>
</dbReference>
<dbReference type="AlphaFoldDB" id="A0A3E1KCG9"/>
<comment type="function">
    <text evidence="11">Involved in protein export. Participates in an early event of protein translocation.</text>
</comment>
<name>A0A3E1KCG9_9GAMM</name>
<protein>
    <recommendedName>
        <fullName evidence="3 11">Protein-export membrane protein SecG</fullName>
    </recommendedName>
</protein>
<dbReference type="GO" id="GO:0015450">
    <property type="term" value="F:protein-transporting ATPase activity"/>
    <property type="evidence" value="ECO:0007669"/>
    <property type="project" value="UniProtKB-UniRule"/>
</dbReference>
<organism evidence="13 14">
    <name type="scientific">Wenzhouxiangella sediminis</name>
    <dbReference type="NCBI Taxonomy" id="1792836"/>
    <lineage>
        <taxon>Bacteria</taxon>
        <taxon>Pseudomonadati</taxon>
        <taxon>Pseudomonadota</taxon>
        <taxon>Gammaproteobacteria</taxon>
        <taxon>Chromatiales</taxon>
        <taxon>Wenzhouxiangellaceae</taxon>
        <taxon>Wenzhouxiangella</taxon>
    </lineage>
</organism>
<dbReference type="EMBL" id="QUZK01000005">
    <property type="protein sequence ID" value="RFF32602.1"/>
    <property type="molecule type" value="Genomic_DNA"/>
</dbReference>
<keyword evidence="9 11" id="KW-0811">Translocation</keyword>
<keyword evidence="10 11" id="KW-0472">Membrane</keyword>